<dbReference type="SUPFAM" id="SSF117839">
    <property type="entry name" value="WWE domain"/>
    <property type="match status" value="1"/>
</dbReference>
<sequence>MKEGCDVNFLLDNKLMIVQKNFEDFQDLGDVEDFEVIAPIRRLSTESYTTNPENPVATVWTWYWKDQDGIWLQYDVDQLVRFKTGFISGIACWVSKIYVVGVSCVVFRS</sequence>
<keyword evidence="1" id="KW-0328">Glycosyltransferase</keyword>
<dbReference type="AlphaFoldDB" id="A0A9W9YEX9"/>
<dbReference type="EC" id="2.4.2.30" evidence="1"/>
<comment type="caution">
    <text evidence="1">The sequence shown here is derived from an EMBL/GenBank/DDBJ whole genome shotgun (WGS) entry which is preliminary data.</text>
</comment>
<dbReference type="OrthoDB" id="5964163at2759"/>
<keyword evidence="2" id="KW-1185">Reference proteome</keyword>
<proteinExistence type="predicted"/>
<dbReference type="GO" id="GO:0003950">
    <property type="term" value="F:NAD+ poly-ADP-ribosyltransferase activity"/>
    <property type="evidence" value="ECO:0007669"/>
    <property type="project" value="UniProtKB-EC"/>
</dbReference>
<dbReference type="InterPro" id="IPR037197">
    <property type="entry name" value="WWE_dom_sf"/>
</dbReference>
<evidence type="ECO:0000313" key="2">
    <source>
        <dbReference type="Proteomes" id="UP001163046"/>
    </source>
</evidence>
<organism evidence="1 2">
    <name type="scientific">Desmophyllum pertusum</name>
    <dbReference type="NCBI Taxonomy" id="174260"/>
    <lineage>
        <taxon>Eukaryota</taxon>
        <taxon>Metazoa</taxon>
        <taxon>Cnidaria</taxon>
        <taxon>Anthozoa</taxon>
        <taxon>Hexacorallia</taxon>
        <taxon>Scleractinia</taxon>
        <taxon>Caryophylliina</taxon>
        <taxon>Caryophylliidae</taxon>
        <taxon>Desmophyllum</taxon>
    </lineage>
</organism>
<protein>
    <submittedName>
        <fullName evidence="1">Zinc finger CCCH-type antiviral</fullName>
        <ecNumber evidence="1">2.4.2.30</ecNumber>
    </submittedName>
</protein>
<keyword evidence="1" id="KW-0808">Transferase</keyword>
<accession>A0A9W9YEX9</accession>
<dbReference type="EMBL" id="MU827781">
    <property type="protein sequence ID" value="KAJ7337319.1"/>
    <property type="molecule type" value="Genomic_DNA"/>
</dbReference>
<name>A0A9W9YEX9_9CNID</name>
<dbReference type="Proteomes" id="UP001163046">
    <property type="component" value="Unassembled WGS sequence"/>
</dbReference>
<reference evidence="1" key="1">
    <citation type="submission" date="2023-01" db="EMBL/GenBank/DDBJ databases">
        <title>Genome assembly of the deep-sea coral Lophelia pertusa.</title>
        <authorList>
            <person name="Herrera S."/>
            <person name="Cordes E."/>
        </authorList>
    </citation>
    <scope>NUCLEOTIDE SEQUENCE</scope>
    <source>
        <strain evidence="1">USNM1676648</strain>
        <tissue evidence="1">Polyp</tissue>
    </source>
</reference>
<evidence type="ECO:0000313" key="1">
    <source>
        <dbReference type="EMBL" id="KAJ7337319.1"/>
    </source>
</evidence>
<gene>
    <name evidence="1" type="primary">ZC3HAV1_2</name>
    <name evidence="1" type="ORF">OS493_010181</name>
</gene>